<dbReference type="InterPro" id="IPR020889">
    <property type="entry name" value="LipoPS_assembly_LptD"/>
</dbReference>
<dbReference type="Pfam" id="PF04453">
    <property type="entry name" value="LptD"/>
    <property type="match status" value="1"/>
</dbReference>
<comment type="subunit">
    <text evidence="4">Component of the lipopolysaccharide transport and assembly complex. Interacts with LptE and LptA.</text>
</comment>
<name>A0ABV3QSQ6_9GAMM</name>
<dbReference type="RefSeq" id="WP_367845912.1">
    <property type="nucleotide sequence ID" value="NZ_JBFOHL010000016.1"/>
</dbReference>
<proteinExistence type="inferred from homology"/>
<gene>
    <name evidence="4" type="primary">lptD</name>
    <name evidence="7" type="ORF">ABQJ56_15445</name>
</gene>
<feature type="chain" id="PRO_5044904645" description="LPS-assembly protein LptD" evidence="4">
    <location>
        <begin position="29"/>
        <end position="814"/>
    </location>
</feature>
<keyword evidence="3 4" id="KW-0998">Cell outer membrane</keyword>
<comment type="caution">
    <text evidence="4">Lacks conserved residue(s) required for the propagation of feature annotation.</text>
</comment>
<evidence type="ECO:0000256" key="2">
    <source>
        <dbReference type="ARBA" id="ARBA00023136"/>
    </source>
</evidence>
<evidence type="ECO:0000313" key="7">
    <source>
        <dbReference type="EMBL" id="MEW9625623.1"/>
    </source>
</evidence>
<evidence type="ECO:0000313" key="8">
    <source>
        <dbReference type="Proteomes" id="UP001556170"/>
    </source>
</evidence>
<dbReference type="EMBL" id="JBFOHL010000016">
    <property type="protein sequence ID" value="MEW9625623.1"/>
    <property type="molecule type" value="Genomic_DNA"/>
</dbReference>
<dbReference type="PANTHER" id="PTHR30189:SF1">
    <property type="entry name" value="LPS-ASSEMBLY PROTEIN LPTD"/>
    <property type="match status" value="1"/>
</dbReference>
<dbReference type="Pfam" id="PF03968">
    <property type="entry name" value="LptD_N"/>
    <property type="match status" value="1"/>
</dbReference>
<evidence type="ECO:0000259" key="5">
    <source>
        <dbReference type="Pfam" id="PF03968"/>
    </source>
</evidence>
<accession>A0ABV3QSQ6</accession>
<keyword evidence="8" id="KW-1185">Reference proteome</keyword>
<dbReference type="HAMAP" id="MF_01411">
    <property type="entry name" value="LPS_assembly_LptD"/>
    <property type="match status" value="1"/>
</dbReference>
<evidence type="ECO:0000256" key="3">
    <source>
        <dbReference type="ARBA" id="ARBA00023237"/>
    </source>
</evidence>
<comment type="function">
    <text evidence="4">Together with LptE, is involved in the assembly of lipopolysaccharide (LPS) at the surface of the outer membrane.</text>
</comment>
<sequence length="814" mass="91200" precursor="true">MTRKLPPRRLLAVAAALALAGGPIDAVASGTGPHRKTSLDGSEQVCPLGSFHCAPRPYNYAMCRPNAMLAFYDPTLSRDSSVRDTSNTYVWAQHVDSSNQTVYHLSGNVRMDRADQRLQADTVDYNDDTTDYDARGNVRYQDYGQLMAATHARGNDDASTGIADDVRYQMLDSRGNGVANQAQMFDADHTLYTKATYSTCDVGHHVWEFRGKSITVNKETGRGVAHNATFRVGNVPVLYLPWFSFPVDNRRMTGFLYPTIGHTSRSGYMLSTPFYLNLAPNYDATLDPRIYTLRGPMLDGEFRYMVPGSSSTMDVQYVPNDHGTNDPGTTSDTQGTRRYRVTLTDTVHLWQSWNFSTSIDRSSDNSFYYDFGNDLGGAPVYILTSSAQIAGGGKWWNASVGGTAYQNMNPFLTDASLPYRQLPYANFNVDLPLNRWLEFGMTNQFVAFRKPGYVEGSREDIEPWIGADFGTPAWFVRPRVAWRYTDYQLSNGYQDYGYYGLLGSGTSTPFMQKSPSRSLPIVSVDSGLVFDRNISLFGQSYTQTLEPRLYYLYVPYRNQDNLPLFDSSLMTFDYWQLFSTNQFAGADRQMNANNLTAAVTTRLLDDGGVERLSASFGQIRYFTPQEVQMPNGANTVSPATDWSGSSYVAQLDLQFSDRWHVNSSYQWSPNTRRTDMAMLQLQGRLGLDGVVNFAYRYRKGLMEQYSVSAVYPLSERWRLIGAWTYAEPIKGVVTPLKGTIEALAGVEYDSCCVTLRLVDRSYVNQGYYGVAPPTTPGQTNLRDNAVMFEVVFKGMGSTGGQIDPLLHRDILGYQ</sequence>
<keyword evidence="1 4" id="KW-0732">Signal</keyword>
<feature type="signal peptide" evidence="4">
    <location>
        <begin position="1"/>
        <end position="28"/>
    </location>
</feature>
<organism evidence="7 8">
    <name type="scientific">Rhodanobacter geophilus</name>
    <dbReference type="NCBI Taxonomy" id="3162488"/>
    <lineage>
        <taxon>Bacteria</taxon>
        <taxon>Pseudomonadati</taxon>
        <taxon>Pseudomonadota</taxon>
        <taxon>Gammaproteobacteria</taxon>
        <taxon>Lysobacterales</taxon>
        <taxon>Rhodanobacteraceae</taxon>
        <taxon>Rhodanobacter</taxon>
    </lineage>
</organism>
<feature type="domain" description="LptD C-terminal" evidence="6">
    <location>
        <begin position="337"/>
        <end position="717"/>
    </location>
</feature>
<dbReference type="InterPro" id="IPR050218">
    <property type="entry name" value="LptD"/>
</dbReference>
<keyword evidence="2 4" id="KW-0472">Membrane</keyword>
<protein>
    <recommendedName>
        <fullName evidence="4">LPS-assembly protein LptD</fullName>
    </recommendedName>
</protein>
<dbReference type="InterPro" id="IPR005653">
    <property type="entry name" value="OstA-like_N"/>
</dbReference>
<dbReference type="Proteomes" id="UP001556170">
    <property type="component" value="Unassembled WGS sequence"/>
</dbReference>
<evidence type="ECO:0000256" key="1">
    <source>
        <dbReference type="ARBA" id="ARBA00022729"/>
    </source>
</evidence>
<dbReference type="PANTHER" id="PTHR30189">
    <property type="entry name" value="LPS-ASSEMBLY PROTEIN"/>
    <property type="match status" value="1"/>
</dbReference>
<feature type="domain" description="Organic solvent tolerance-like N-terminal" evidence="5">
    <location>
        <begin position="94"/>
        <end position="221"/>
    </location>
</feature>
<dbReference type="InterPro" id="IPR007543">
    <property type="entry name" value="LptD_C"/>
</dbReference>
<evidence type="ECO:0000259" key="6">
    <source>
        <dbReference type="Pfam" id="PF04453"/>
    </source>
</evidence>
<comment type="similarity">
    <text evidence="4">Belongs to the LptD family.</text>
</comment>
<evidence type="ECO:0000256" key="4">
    <source>
        <dbReference type="HAMAP-Rule" id="MF_01411"/>
    </source>
</evidence>
<comment type="caution">
    <text evidence="7">The sequence shown here is derived from an EMBL/GenBank/DDBJ whole genome shotgun (WGS) entry which is preliminary data.</text>
</comment>
<comment type="subcellular location">
    <subcellularLocation>
        <location evidence="4">Cell outer membrane</location>
    </subcellularLocation>
</comment>
<reference evidence="7 8" key="1">
    <citation type="submission" date="2024-06" db="EMBL/GenBank/DDBJ databases">
        <authorList>
            <person name="Woo H."/>
        </authorList>
    </citation>
    <scope>NUCLEOTIDE SEQUENCE [LARGE SCALE GENOMIC DNA]</scope>
    <source>
        <strain evidence="7 8">S2-g</strain>
    </source>
</reference>